<feature type="region of interest" description="Disordered" evidence="1">
    <location>
        <begin position="12"/>
        <end position="31"/>
    </location>
</feature>
<dbReference type="Proteomes" id="UP000817658">
    <property type="component" value="Chromosome 1"/>
</dbReference>
<name>Q5ZBI8_ORYSJ</name>
<evidence type="ECO:0000256" key="1">
    <source>
        <dbReference type="SAM" id="MobiDB-lite"/>
    </source>
</evidence>
<protein>
    <submittedName>
        <fullName evidence="2">Uncharacterized protein</fullName>
    </submittedName>
</protein>
<evidence type="ECO:0000313" key="2">
    <source>
        <dbReference type="EMBL" id="BAD61502.1"/>
    </source>
</evidence>
<dbReference type="EMBL" id="AP003314">
    <property type="protein sequence ID" value="BAD61502.1"/>
    <property type="molecule type" value="Genomic_DNA"/>
</dbReference>
<sequence>MTAAIEKHVRSFQESRYTHAGRQPDIAPPPPELTGVCAAARTVAVGRWEAEVRKWWPEAAGPAPGRVGAVKHGGGPVAAAALGAVVAQRLPSALATLGAAAVPIGAGGTRRCGGGRRLPSAPVALGAAAVQEDDGSYRCRQP</sequence>
<organism evidence="2">
    <name type="scientific">Oryza sativa subsp. japonica</name>
    <name type="common">Rice</name>
    <dbReference type="NCBI Taxonomy" id="39947"/>
    <lineage>
        <taxon>Eukaryota</taxon>
        <taxon>Viridiplantae</taxon>
        <taxon>Streptophyta</taxon>
        <taxon>Embryophyta</taxon>
        <taxon>Tracheophyta</taxon>
        <taxon>Spermatophyta</taxon>
        <taxon>Magnoliopsida</taxon>
        <taxon>Liliopsida</taxon>
        <taxon>Poales</taxon>
        <taxon>Poaceae</taxon>
        <taxon>BOP clade</taxon>
        <taxon>Oryzoideae</taxon>
        <taxon>Oryzeae</taxon>
        <taxon>Oryzinae</taxon>
        <taxon>Oryza</taxon>
        <taxon>Oryza sativa</taxon>
    </lineage>
</organism>
<reference evidence="2" key="1">
    <citation type="journal article" date="2002" name="Nature">
        <title>The genome sequence and structure of rice chromosome 1.</title>
        <authorList>
            <person name="Sasaki T."/>
            <person name="Matsumoto T."/>
            <person name="Yamamoto K."/>
            <person name="Sakata K."/>
            <person name="Baba T."/>
            <person name="Katayose Y."/>
            <person name="Wu J."/>
            <person name="Niimura Y."/>
            <person name="Cheng Z."/>
            <person name="Nagamura Y."/>
            <person name="Antonio B.A."/>
            <person name="Kanamori H."/>
            <person name="Hosokawa S."/>
            <person name="Masukawa M."/>
            <person name="Arikawa K."/>
            <person name="Chiden Y."/>
            <person name="Hayashi M."/>
            <person name="Okamoto M."/>
            <person name="Ando T."/>
            <person name="Aoki H."/>
            <person name="Arita K."/>
            <person name="Hamada M."/>
            <person name="Harada C."/>
            <person name="Hijishita S."/>
            <person name="Honda M."/>
            <person name="Ichikawa Y."/>
            <person name="Idonuma A."/>
            <person name="Iijima M."/>
            <person name="Ikeda M."/>
            <person name="Ikeno M."/>
            <person name="Itoh S."/>
            <person name="Itoh T."/>
            <person name="Itoh Y."/>
            <person name="Itoh Y."/>
            <person name="Iwabuchi A."/>
            <person name="Kamiya K."/>
            <person name="Karasawa W."/>
            <person name="Katagiri S."/>
            <person name="Kikuta A."/>
            <person name="Kobayashi N."/>
            <person name="Kono I."/>
            <person name="Machita K."/>
            <person name="Maehara T."/>
            <person name="Mizuno H."/>
            <person name="Mizubayashi T."/>
            <person name="Mukai Y."/>
            <person name="Nagasaki H."/>
            <person name="Nakashima M."/>
            <person name="Nakama Y."/>
            <person name="Nakamichi Y."/>
            <person name="Nakamura M."/>
            <person name="Namiki N."/>
            <person name="Negishi M."/>
            <person name="Ohta I."/>
            <person name="Ono N."/>
            <person name="Saji S."/>
            <person name="Sakai K."/>
            <person name="Shibata M."/>
            <person name="Shimokawa T."/>
            <person name="Shomura A."/>
            <person name="Song J."/>
            <person name="Takazaki Y."/>
            <person name="Terasawa K."/>
            <person name="Tsuji K."/>
            <person name="Waki K."/>
            <person name="Yamagata H."/>
            <person name="Yamane H."/>
            <person name="Yoshiki S."/>
            <person name="Yoshihara R."/>
            <person name="Yukawa K."/>
            <person name="Zhong H."/>
            <person name="Iwama H."/>
            <person name="Endo T."/>
            <person name="Ito H."/>
            <person name="Hahn J.H."/>
            <person name="Kim H.I."/>
            <person name="Eun M.Y."/>
            <person name="Yano M."/>
            <person name="Jiang J."/>
            <person name="Gojobori T."/>
        </authorList>
    </citation>
    <scope>NUCLEOTIDE SEQUENCE [LARGE SCALE GENOMIC DNA]</scope>
</reference>
<dbReference type="AlphaFoldDB" id="Q5ZBI8"/>
<accession>Q5ZBI8</accession>
<proteinExistence type="predicted"/>
<gene>
    <name evidence="2" type="primary">P0046B10.13</name>
</gene>